<gene>
    <name evidence="1" type="ORF">KTN4_154</name>
</gene>
<accession>A0A192Y598</accession>
<protein>
    <submittedName>
        <fullName evidence="1">Putative structural head protein</fullName>
    </submittedName>
</protein>
<dbReference type="Proteomes" id="UP000224336">
    <property type="component" value="Segment"/>
</dbReference>
<sequence length="177" mass="20234">MTQVLVMPKAVFESYKTAGVQFNKLLDTNYIVSETSVNDLAEIHQALTAFPFLLPEKLDIKLAVSPIIKVAELGEIDGPEQFKMKDLHNRLESRLATNELRDAGNRNLVYDYYLYPVDENLWVAVQQSAHIASSDPRRVSIQLNHTFFDSMINEMLNTRPRESVASTQIFTYYLESC</sequence>
<name>A0A192Y598_9CAUD</name>
<dbReference type="EMBL" id="KU521356">
    <property type="protein sequence ID" value="ANM44912.1"/>
    <property type="molecule type" value="Genomic_DNA"/>
</dbReference>
<dbReference type="SMR" id="A0A192Y598"/>
<organism evidence="1 2">
    <name type="scientific">Pseudomonas phage KTN4</name>
    <dbReference type="NCBI Taxonomy" id="1862701"/>
    <lineage>
        <taxon>Viruses</taxon>
        <taxon>Duplodnaviria</taxon>
        <taxon>Heunggongvirae</taxon>
        <taxon>Uroviricota</taxon>
        <taxon>Caudoviricetes</taxon>
        <taxon>Chimalliviridae</taxon>
        <taxon>Phikzvirus</taxon>
        <taxon>Phikzvirus phiKZ</taxon>
    </lineage>
</organism>
<proteinExistence type="predicted"/>
<dbReference type="Pfam" id="PF25619">
    <property type="entry name" value="PhiKZ_gp119"/>
    <property type="match status" value="1"/>
</dbReference>
<dbReference type="InterPro" id="IPR058013">
    <property type="entry name" value="Gp119"/>
</dbReference>
<evidence type="ECO:0000313" key="2">
    <source>
        <dbReference type="Proteomes" id="UP000224336"/>
    </source>
</evidence>
<evidence type="ECO:0000313" key="1">
    <source>
        <dbReference type="EMBL" id="ANM44912.1"/>
    </source>
</evidence>
<reference evidence="1 2" key="1">
    <citation type="journal article" date="2016" name="Sci. Rep.">
        <title>A proposed integrated approach for the preclinical evaluation of phage therapy in Pseudomonas infections.</title>
        <authorList>
            <person name="Danis-Wlodarczyk K."/>
            <person name="Vandenheuvel D."/>
            <person name="Jang H.B."/>
            <person name="Briers Y."/>
            <person name="Olszak T."/>
            <person name="Arabski M."/>
            <person name="Wasik S."/>
            <person name="Drabik M."/>
            <person name="Higgins G."/>
            <person name="Tyrrell J."/>
            <person name="Harvey B.J."/>
            <person name="Noben J.P."/>
            <person name="Lavigne R."/>
            <person name="Drulis-Kawa Z."/>
        </authorList>
    </citation>
    <scope>NUCLEOTIDE SEQUENCE [LARGE SCALE GENOMIC DNA]</scope>
</reference>